<evidence type="ECO:0000313" key="1">
    <source>
        <dbReference type="EMBL" id="KAJ8687887.1"/>
    </source>
</evidence>
<accession>A0ACC2PWX4</accession>
<comment type="caution">
    <text evidence="1">The sequence shown here is derived from an EMBL/GenBank/DDBJ whole genome shotgun (WGS) entry which is preliminary data.</text>
</comment>
<dbReference type="EMBL" id="CM056741">
    <property type="protein sequence ID" value="KAJ8687887.1"/>
    <property type="molecule type" value="Genomic_DNA"/>
</dbReference>
<evidence type="ECO:0000313" key="2">
    <source>
        <dbReference type="Proteomes" id="UP001239111"/>
    </source>
</evidence>
<sequence>MQTQYIYVKKRSEFGKRCYFNEFDKLEVDIRSDPSLAKDFIYQDPVSRSTQNAKVFAVHEVNTTTATFKDSGMRHVEGGWPKDINKDDGEQTMRYRRKIEKDEMYVHTMLQLLPGMEHCVLQNTACDIYEKYFEDVEPTPLVQRTWCRTVNVYRDQLPVRRPVNHVSWSPDHGSRIAVTHCSTDFNKLANYSPMSYIWDVSNPNKPFAKLMPFCPLLTLEFNPKDSNVLASGMSTGQVAVWDIRRSQDPIDLSPAEVSHRDPCDQVLWINSKTGTEFFSAAKDGQVNWWDTRKLQEPLENLVMDLINPEEQQLDRAIGVSSLQFEPSIGTRFMCGLENGTVISGNRKGKTATEKLQVRFKAHHGPVISVTRNPNFVKNFLTVGDWTARVWSEDCRESSIVWTPGHEVLLTNGAWSETRFSVFFLTRADGTMDAWDLLVQQDKPVLGVKVCDEALTCIKPHEAGRLVAVGSKNGTLYMLELSDTLSTNQKNDKAMLTAMLDRETRREKVIESKNREMRLKMKTTRQESVDVGEDGAALVRPMGDLDDPVISQCEQEYNATIEAEKARQADAATAEVSFDTLLIFREFIFVNLAYMMMKRSDEIPGSSSTMPRPHRQQLPKLKRRGTLTRSARAIDEDDSETPSSSTRPSPSLTSSDLGRSPEHGQPQESLETEDIHGSKASLINQVQSKLRSSMSTSGDDGRPSPSNPQIYETSEPTPSTSTSVELKSEQEKKKDDIPEPVSTLSRGSRIAQSIKRRFGFFRSKKHHQKDNESTIIDERQDVEKAQVSSSKDDEVDGTGSEDQMDDDKGSKQRLVDVVVDVHRGSEALEKESDEMAPRTNLRNRSAGRRRWRERSQEDEEQEDEDGDRPRTKPRRKQWDRIAQDIVRSVVDRKRLRPVSARPRAAPRSKSLQKENVDSRLHEGFDNEAFSSDHDEFLRIETINDHSPKIKLGSDERADKTADGISTLSDDEANQFIRPDPDIEETKDYVPEVVISSDNSDVMREVSPSELNESSNNTSSEKRRKDNLLVPSKRHRSGSGKRKLSADRRSYHEEEDDDDAEDEEEQETVLNMMDKKSKNSLGSSKIEMIPSNFFEKRSSDETTISTNEDMNSPQRLSSHRSHSTAKSSRKSHRTAKTRTGDSDEDPLSALATKTKSRKHSRSATTASSSAAGDEDDDDYIDNNRRNRKSSSESWKKAKSRKHHTSRKKRDESGQSDTAENKIEEIDDTNIDQESRKFVGVTIHRSDVLEPDYVTRHPMVRVHIIEVNTGDSPNSDADIPEPLAPQITTSFDFKSNRSMMPVWEQQLVFEMNFERLLSEGSSPVVLLFEMVDLLGANDPAFRVAQATKDDCWWKVAWAFLRPVGSGGAHHVNKRLRLQLYRPQRSFWRNTLATATRQPKSKCEVYRWWKSGAKERYPGSLHVSISGVDPSLIESAVLYEQLTLSGDRVQASQSEPADSEAQQPLQKRKTSIIVGVKDEDEKIEKETSKWTRLAAQSCQIPNEQMLELEPGDLGCFCLAFSHDGKLLACGLADRYHYPIVVYEVEDGRVRVRFSGHKNFVYALSWSHDDHYLLSVSSDQTARFWDVKEKIIEHVQSLPHPSYVYCGAWQPSGLDYVVTGCYDRVIRLWQRSSDSKSRSRRHSRISRASTSSNIHNIIEVLFGYELTQELEAHTSFVSAICLLQASDEAGHTLVTGDGLGALVVWSQHRFHHRRSSSARRSSSSNTSTRQLRSEWRVFKEIGIDEAEGTPVNAILAHPRPGPNALVVMHSRNGGLWLVEALSGNVVRQFHGLKNHRMQIRGCISPCGSLLFCGNEDSSLNTWSIDSGKLLATYYPPPANSNNTSSNIQNSSTGGNKANTKNTVIVSCVDYHPYDHLLAHSSFGGFSPVRLLRYSRDSDGSQLGLRLHRQEPMRKISRVSNGLVLSPNALMAEAPRLNGFAKNPGHPVSMSNHRARSLNRLNGIIEKIDRILQYASGQQQNQRQIGQLQDDPEIGLQADLQLDEFRPVMAAPSIVRQTRPKSARQPRRRKKADSLTPKAQSDSAVLVRPFAFEDDEIDDDAELIGERLRLESQNALALAAQDIVQADVASSGDDESDERIELERLDVQSLESCSSSASVAADDTYNVDVHKEQDLHQNVDVDDETNRAQDNSSELSNATFVIESELQEDHLSHQPVPRPRVRKTGPSSSPPASYTTKPTPTPRRIEVV</sequence>
<protein>
    <submittedName>
        <fullName evidence="1">Uncharacterized protein</fullName>
    </submittedName>
</protein>
<name>A0ACC2PWX4_9HYME</name>
<organism evidence="1 2">
    <name type="scientific">Eretmocerus hayati</name>
    <dbReference type="NCBI Taxonomy" id="131215"/>
    <lineage>
        <taxon>Eukaryota</taxon>
        <taxon>Metazoa</taxon>
        <taxon>Ecdysozoa</taxon>
        <taxon>Arthropoda</taxon>
        <taxon>Hexapoda</taxon>
        <taxon>Insecta</taxon>
        <taxon>Pterygota</taxon>
        <taxon>Neoptera</taxon>
        <taxon>Endopterygota</taxon>
        <taxon>Hymenoptera</taxon>
        <taxon>Apocrita</taxon>
        <taxon>Proctotrupomorpha</taxon>
        <taxon>Chalcidoidea</taxon>
        <taxon>Aphelinidae</taxon>
        <taxon>Aphelininae</taxon>
        <taxon>Eretmocerus</taxon>
    </lineage>
</organism>
<proteinExistence type="predicted"/>
<reference evidence="1" key="1">
    <citation type="submission" date="2023-04" db="EMBL/GenBank/DDBJ databases">
        <title>A chromosome-level genome assembly of the parasitoid wasp Eretmocerus hayati.</title>
        <authorList>
            <person name="Zhong Y."/>
            <person name="Liu S."/>
            <person name="Liu Y."/>
        </authorList>
    </citation>
    <scope>NUCLEOTIDE SEQUENCE</scope>
    <source>
        <strain evidence="1">ZJU_SS_LIU_2023</strain>
    </source>
</reference>
<keyword evidence="2" id="KW-1185">Reference proteome</keyword>
<dbReference type="Proteomes" id="UP001239111">
    <property type="component" value="Chromosome 1"/>
</dbReference>
<gene>
    <name evidence="1" type="ORF">QAD02_023682</name>
</gene>